<evidence type="ECO:0000256" key="1">
    <source>
        <dbReference type="SAM" id="MobiDB-lite"/>
    </source>
</evidence>
<evidence type="ECO:0000313" key="2">
    <source>
        <dbReference type="EMBL" id="XFO64587.1"/>
    </source>
</evidence>
<protein>
    <submittedName>
        <fullName evidence="2">Uncharacterized protein</fullName>
    </submittedName>
</protein>
<name>A0ABZ3IGH6_9FIRM</name>
<dbReference type="EMBL" id="CP155573">
    <property type="protein sequence ID" value="XFO64587.1"/>
    <property type="molecule type" value="Genomic_DNA"/>
</dbReference>
<dbReference type="RefSeq" id="WP_094606023.1">
    <property type="nucleotide sequence ID" value="NZ_CP155573.1"/>
</dbReference>
<sequence length="66" mass="7797">MSATPSPWHSKENERCQQPRPRGTAWEKYSDKNRVEMRIAEKCEMESLYKADDVDFINQVIHGNEK</sequence>
<keyword evidence="3" id="KW-1185">Reference proteome</keyword>
<organism evidence="2 3">
    <name type="scientific">Sporomusa silvacetica DSM 10669</name>
    <dbReference type="NCBI Taxonomy" id="1123289"/>
    <lineage>
        <taxon>Bacteria</taxon>
        <taxon>Bacillati</taxon>
        <taxon>Bacillota</taxon>
        <taxon>Negativicutes</taxon>
        <taxon>Selenomonadales</taxon>
        <taxon>Sporomusaceae</taxon>
        <taxon>Sporomusa</taxon>
    </lineage>
</organism>
<feature type="region of interest" description="Disordered" evidence="1">
    <location>
        <begin position="1"/>
        <end position="26"/>
    </location>
</feature>
<accession>A0ABZ3IGH6</accession>
<gene>
    <name evidence="2" type="ORF">SPSIL_006890</name>
</gene>
<dbReference type="Proteomes" id="UP000216752">
    <property type="component" value="Chromosome"/>
</dbReference>
<evidence type="ECO:0000313" key="3">
    <source>
        <dbReference type="Proteomes" id="UP000216752"/>
    </source>
</evidence>
<proteinExistence type="predicted"/>
<reference evidence="2" key="1">
    <citation type="submission" date="2024-05" db="EMBL/GenBank/DDBJ databases">
        <title>Isolation and characterization of Sporomusa carbonis sp. nov., a carboxydotrophic hydrogenogen in the genus of Sporomusa isolated from a charcoal burning pile.</title>
        <authorList>
            <person name="Boeer T."/>
            <person name="Rosenbaum F."/>
            <person name="Eysell L."/>
            <person name="Mueller V."/>
            <person name="Daniel R."/>
            <person name="Poehlein A."/>
        </authorList>
    </citation>
    <scope>NUCLEOTIDE SEQUENCE [LARGE SCALE GENOMIC DNA]</scope>
    <source>
        <strain evidence="2">DSM 10669</strain>
    </source>
</reference>